<name>A0AAE0YY28_9GAST</name>
<proteinExistence type="predicted"/>
<gene>
    <name evidence="1" type="ORF">RRG08_028132</name>
</gene>
<keyword evidence="2" id="KW-1185">Reference proteome</keyword>
<comment type="caution">
    <text evidence="1">The sequence shown here is derived from an EMBL/GenBank/DDBJ whole genome shotgun (WGS) entry which is preliminary data.</text>
</comment>
<evidence type="ECO:0000313" key="1">
    <source>
        <dbReference type="EMBL" id="KAK3759172.1"/>
    </source>
</evidence>
<dbReference type="Proteomes" id="UP001283361">
    <property type="component" value="Unassembled WGS sequence"/>
</dbReference>
<accession>A0AAE0YY28</accession>
<sequence>MFLFYIFYPKLITKPALKSSNNSCQHKFVSLSQVNEYSKPCICPQRDVCEYQVLRTYGIWRRFKVNGNTAVRTILIF</sequence>
<evidence type="ECO:0000313" key="2">
    <source>
        <dbReference type="Proteomes" id="UP001283361"/>
    </source>
</evidence>
<dbReference type="EMBL" id="JAWDGP010005161">
    <property type="protein sequence ID" value="KAK3759172.1"/>
    <property type="molecule type" value="Genomic_DNA"/>
</dbReference>
<dbReference type="AlphaFoldDB" id="A0AAE0YY28"/>
<protein>
    <submittedName>
        <fullName evidence="1">Uncharacterized protein</fullName>
    </submittedName>
</protein>
<reference evidence="1" key="1">
    <citation type="journal article" date="2023" name="G3 (Bethesda)">
        <title>A reference genome for the long-term kleptoplast-retaining sea slug Elysia crispata morphotype clarki.</title>
        <authorList>
            <person name="Eastman K.E."/>
            <person name="Pendleton A.L."/>
            <person name="Shaikh M.A."/>
            <person name="Suttiyut T."/>
            <person name="Ogas R."/>
            <person name="Tomko P."/>
            <person name="Gavelis G."/>
            <person name="Widhalm J.R."/>
            <person name="Wisecaver J.H."/>
        </authorList>
    </citation>
    <scope>NUCLEOTIDE SEQUENCE</scope>
    <source>
        <strain evidence="1">ECLA1</strain>
    </source>
</reference>
<organism evidence="1 2">
    <name type="scientific">Elysia crispata</name>
    <name type="common">lettuce slug</name>
    <dbReference type="NCBI Taxonomy" id="231223"/>
    <lineage>
        <taxon>Eukaryota</taxon>
        <taxon>Metazoa</taxon>
        <taxon>Spiralia</taxon>
        <taxon>Lophotrochozoa</taxon>
        <taxon>Mollusca</taxon>
        <taxon>Gastropoda</taxon>
        <taxon>Heterobranchia</taxon>
        <taxon>Euthyneura</taxon>
        <taxon>Panpulmonata</taxon>
        <taxon>Sacoglossa</taxon>
        <taxon>Placobranchoidea</taxon>
        <taxon>Plakobranchidae</taxon>
        <taxon>Elysia</taxon>
    </lineage>
</organism>